<reference evidence="10 11" key="1">
    <citation type="submission" date="2019-07" db="EMBL/GenBank/DDBJ databases">
        <title>Cryptosporangium phraense sp. nov., isolated from plant litter.</title>
        <authorList>
            <person name="Suriyachadkun C."/>
        </authorList>
    </citation>
    <scope>NUCLEOTIDE SEQUENCE [LARGE SCALE GENOMIC DNA]</scope>
    <source>
        <strain evidence="10 11">A-T 5661</strain>
    </source>
</reference>
<dbReference type="Proteomes" id="UP000317982">
    <property type="component" value="Unassembled WGS sequence"/>
</dbReference>
<dbReference type="HAMAP" id="MF_01114">
    <property type="entry name" value="RecX"/>
    <property type="match status" value="1"/>
</dbReference>
<dbReference type="InterPro" id="IPR053924">
    <property type="entry name" value="RecX_HTH_2nd"/>
</dbReference>
<evidence type="ECO:0000256" key="6">
    <source>
        <dbReference type="SAM" id="MobiDB-lite"/>
    </source>
</evidence>
<evidence type="ECO:0000256" key="4">
    <source>
        <dbReference type="ARBA" id="ARBA00022490"/>
    </source>
</evidence>
<evidence type="ECO:0000313" key="11">
    <source>
        <dbReference type="Proteomes" id="UP000317982"/>
    </source>
</evidence>
<name>A0A545AU22_9ACTN</name>
<evidence type="ECO:0000256" key="5">
    <source>
        <dbReference type="HAMAP-Rule" id="MF_01114"/>
    </source>
</evidence>
<dbReference type="Pfam" id="PF21982">
    <property type="entry name" value="RecX_HTH1"/>
    <property type="match status" value="1"/>
</dbReference>
<evidence type="ECO:0000259" key="8">
    <source>
        <dbReference type="Pfam" id="PF21981"/>
    </source>
</evidence>
<feature type="domain" description="RecX second three-helical" evidence="7">
    <location>
        <begin position="238"/>
        <end position="279"/>
    </location>
</feature>
<feature type="domain" description="RecX first three-helical" evidence="9">
    <location>
        <begin position="192"/>
        <end position="230"/>
    </location>
</feature>
<dbReference type="InterPro" id="IPR053925">
    <property type="entry name" value="RecX_HTH_3rd"/>
</dbReference>
<dbReference type="Pfam" id="PF02631">
    <property type="entry name" value="RecX_HTH2"/>
    <property type="match status" value="1"/>
</dbReference>
<comment type="similarity">
    <text evidence="2 5">Belongs to the RecX family.</text>
</comment>
<evidence type="ECO:0000313" key="10">
    <source>
        <dbReference type="EMBL" id="TQS44840.1"/>
    </source>
</evidence>
<dbReference type="Pfam" id="PF21981">
    <property type="entry name" value="RecX_HTH3"/>
    <property type="match status" value="1"/>
</dbReference>
<dbReference type="PANTHER" id="PTHR33602:SF1">
    <property type="entry name" value="REGULATORY PROTEIN RECX FAMILY PROTEIN"/>
    <property type="match status" value="1"/>
</dbReference>
<dbReference type="InterPro" id="IPR053926">
    <property type="entry name" value="RecX_HTH_1st"/>
</dbReference>
<comment type="subcellular location">
    <subcellularLocation>
        <location evidence="1 5">Cytoplasm</location>
    </subcellularLocation>
</comment>
<dbReference type="InParanoid" id="A0A545AU22"/>
<comment type="caution">
    <text evidence="10">The sequence shown here is derived from an EMBL/GenBank/DDBJ whole genome shotgun (WGS) entry which is preliminary data.</text>
</comment>
<dbReference type="InterPro" id="IPR003783">
    <property type="entry name" value="Regulatory_RecX"/>
</dbReference>
<protein>
    <recommendedName>
        <fullName evidence="3 5">Regulatory protein RecX</fullName>
    </recommendedName>
</protein>
<evidence type="ECO:0000259" key="7">
    <source>
        <dbReference type="Pfam" id="PF02631"/>
    </source>
</evidence>
<organism evidence="10 11">
    <name type="scientific">Cryptosporangium phraense</name>
    <dbReference type="NCBI Taxonomy" id="2593070"/>
    <lineage>
        <taxon>Bacteria</taxon>
        <taxon>Bacillati</taxon>
        <taxon>Actinomycetota</taxon>
        <taxon>Actinomycetes</taxon>
        <taxon>Cryptosporangiales</taxon>
        <taxon>Cryptosporangiaceae</taxon>
        <taxon>Cryptosporangium</taxon>
    </lineage>
</organism>
<dbReference type="GO" id="GO:0005737">
    <property type="term" value="C:cytoplasm"/>
    <property type="evidence" value="ECO:0007669"/>
    <property type="project" value="UniProtKB-SubCell"/>
</dbReference>
<dbReference type="AlphaFoldDB" id="A0A545AU22"/>
<accession>A0A545AU22</accession>
<feature type="domain" description="RecX third three-helical" evidence="8">
    <location>
        <begin position="286"/>
        <end position="332"/>
    </location>
</feature>
<feature type="compositionally biased region" description="Basic and acidic residues" evidence="6">
    <location>
        <begin position="143"/>
        <end position="152"/>
    </location>
</feature>
<keyword evidence="11" id="KW-1185">Reference proteome</keyword>
<evidence type="ECO:0000256" key="2">
    <source>
        <dbReference type="ARBA" id="ARBA00009695"/>
    </source>
</evidence>
<gene>
    <name evidence="5" type="primary">recX</name>
    <name evidence="10" type="ORF">FL583_12875</name>
</gene>
<feature type="compositionally biased region" description="Basic and acidic residues" evidence="6">
    <location>
        <begin position="80"/>
        <end position="89"/>
    </location>
</feature>
<dbReference type="PANTHER" id="PTHR33602">
    <property type="entry name" value="REGULATORY PROTEIN RECX FAMILY PROTEIN"/>
    <property type="match status" value="1"/>
</dbReference>
<evidence type="ECO:0000259" key="9">
    <source>
        <dbReference type="Pfam" id="PF21982"/>
    </source>
</evidence>
<dbReference type="GO" id="GO:0006282">
    <property type="term" value="P:regulation of DNA repair"/>
    <property type="evidence" value="ECO:0007669"/>
    <property type="project" value="UniProtKB-UniRule"/>
</dbReference>
<dbReference type="OrthoDB" id="5244465at2"/>
<proteinExistence type="inferred from homology"/>
<dbReference type="EMBL" id="VIRS01000007">
    <property type="protein sequence ID" value="TQS44840.1"/>
    <property type="molecule type" value="Genomic_DNA"/>
</dbReference>
<dbReference type="Gene3D" id="1.10.10.10">
    <property type="entry name" value="Winged helix-like DNA-binding domain superfamily/Winged helix DNA-binding domain"/>
    <property type="match status" value="2"/>
</dbReference>
<evidence type="ECO:0000256" key="1">
    <source>
        <dbReference type="ARBA" id="ARBA00004496"/>
    </source>
</evidence>
<feature type="compositionally biased region" description="Gly residues" evidence="6">
    <location>
        <begin position="33"/>
        <end position="56"/>
    </location>
</feature>
<sequence length="356" mass="37614">MTEPDRDRAAIARAALEEAERIARSRDRNEQGAAGGDGRGSTAGDGSGRSRGSDGGGRSRGDGSWRGRGSRGRGRGSGSEGDRGADGRRPGGGARSGRWGDREESGRSAGTEEDERWGGSEESGPGHGSEDNPRPARGRRRGVSRDGNRAGDDGSDTGPRWTDGDDLNTGELHPGDEEAQAAGPDANPEQLARTICLRLLTTRPRTRSELATALAKRNIPAEAADAVLDRFGEVGLIDDAAFARAWVETRQRGRGLGRSALAGELRKKGVDREIVQEALDQIDPSDDLDAARRLVEKKLAATRGQPADKRARRLVGMLARRGHPAGVAYRVVREALAAEGSDPDLSGVPDPTLADD</sequence>
<dbReference type="InterPro" id="IPR036388">
    <property type="entry name" value="WH-like_DNA-bd_sf"/>
</dbReference>
<feature type="compositionally biased region" description="Basic and acidic residues" evidence="6">
    <location>
        <begin position="19"/>
        <end position="30"/>
    </location>
</feature>
<feature type="region of interest" description="Disordered" evidence="6">
    <location>
        <begin position="19"/>
        <end position="189"/>
    </location>
</feature>
<comment type="function">
    <text evidence="5">Modulates RecA activity.</text>
</comment>
<keyword evidence="4 5" id="KW-0963">Cytoplasm</keyword>
<evidence type="ECO:0000256" key="3">
    <source>
        <dbReference type="ARBA" id="ARBA00018111"/>
    </source>
</evidence>